<evidence type="ECO:0000313" key="5">
    <source>
        <dbReference type="EMBL" id="NME70024.1"/>
    </source>
</evidence>
<dbReference type="EMBL" id="JABANE010000053">
    <property type="protein sequence ID" value="NME70024.1"/>
    <property type="molecule type" value="Genomic_DNA"/>
</dbReference>
<name>A0A7X9RWL2_9BACT</name>
<sequence length="451" mass="51366">MLVVFIPIDIPLGLYNEAKTLAFHSVVYGALLYIPYDKGKKNYILHFYSLFMVFSLCFVQGGVSSPIIYFFLSPIMSAYLSFGSRVGRRFAYAVLGCITLLFVLGAFDLIPFTNLDDATLNIQIFTYAIIVGVGIDVVITIGDYDALRNQAETTLREKQNEILQQEEELKQQQEEIIATQEQLIIDEKREKEQVESDKIKAENSLEAIKTSIEYASKIQLNTLPSDKVLKDYFAEYYIYFKPKDTVGGDYYYVNSFRGTTVVVLIDCFNQGMTGMLLGSVITSYLDTLQSLPDRPSELIYELHQYIRENFNYYNSINNKGSNLSIVYVEDNHIVYSGANGIGYIVKNEEVIRVQSSDRSVGVTNNDPDSIPYMDKEYQVNSDDVIVLSTDGFVNHKTKEGQVVGHEALESIVKGFYQGYKHSWKESFDEYIEEQFGKEQEDDITVLCFNLT</sequence>
<feature type="transmembrane region" description="Helical" evidence="3">
    <location>
        <begin position="20"/>
        <end position="36"/>
    </location>
</feature>
<keyword evidence="3" id="KW-1133">Transmembrane helix</keyword>
<dbReference type="SMART" id="SM00331">
    <property type="entry name" value="PP2C_SIG"/>
    <property type="match status" value="1"/>
</dbReference>
<reference evidence="5 6" key="1">
    <citation type="submission" date="2020-04" db="EMBL/GenBank/DDBJ databases">
        <title>Flammeovirga sp. SR4, a novel species isolated from seawater.</title>
        <authorList>
            <person name="Wang X."/>
        </authorList>
    </citation>
    <scope>NUCLEOTIDE SEQUENCE [LARGE SCALE GENOMIC DNA]</scope>
    <source>
        <strain evidence="5 6">ATCC 23126</strain>
    </source>
</reference>
<organism evidence="5 6">
    <name type="scientific">Flammeovirga aprica JL-4</name>
    <dbReference type="NCBI Taxonomy" id="694437"/>
    <lineage>
        <taxon>Bacteria</taxon>
        <taxon>Pseudomonadati</taxon>
        <taxon>Bacteroidota</taxon>
        <taxon>Cytophagia</taxon>
        <taxon>Cytophagales</taxon>
        <taxon>Flammeovirgaceae</taxon>
        <taxon>Flammeovirga</taxon>
    </lineage>
</organism>
<dbReference type="PANTHER" id="PTHR43156">
    <property type="entry name" value="STAGE II SPORULATION PROTEIN E-RELATED"/>
    <property type="match status" value="1"/>
</dbReference>
<dbReference type="GO" id="GO:0016791">
    <property type="term" value="F:phosphatase activity"/>
    <property type="evidence" value="ECO:0007669"/>
    <property type="project" value="TreeGrafter"/>
</dbReference>
<dbReference type="PANTHER" id="PTHR43156:SF9">
    <property type="entry name" value="HAMP DOMAIN-CONTAINING PROTEIN"/>
    <property type="match status" value="1"/>
</dbReference>
<evidence type="ECO:0000256" key="1">
    <source>
        <dbReference type="ARBA" id="ARBA00022801"/>
    </source>
</evidence>
<gene>
    <name evidence="5" type="ORF">HHU12_18770</name>
</gene>
<dbReference type="InterPro" id="IPR001932">
    <property type="entry name" value="PPM-type_phosphatase-like_dom"/>
</dbReference>
<feature type="transmembrane region" description="Helical" evidence="3">
    <location>
        <begin position="67"/>
        <end position="83"/>
    </location>
</feature>
<keyword evidence="3" id="KW-0812">Transmembrane</keyword>
<comment type="caution">
    <text evidence="5">The sequence shown here is derived from an EMBL/GenBank/DDBJ whole genome shotgun (WGS) entry which is preliminary data.</text>
</comment>
<feature type="transmembrane region" description="Helical" evidence="3">
    <location>
        <begin position="90"/>
        <end position="112"/>
    </location>
</feature>
<dbReference type="AlphaFoldDB" id="A0A7X9RWL2"/>
<dbReference type="InterPro" id="IPR036457">
    <property type="entry name" value="PPM-type-like_dom_sf"/>
</dbReference>
<protein>
    <submittedName>
        <fullName evidence="5">SpoIIE family protein phosphatase</fullName>
    </submittedName>
</protein>
<evidence type="ECO:0000256" key="3">
    <source>
        <dbReference type="SAM" id="Phobius"/>
    </source>
</evidence>
<dbReference type="Pfam" id="PF07228">
    <property type="entry name" value="SpoIIE"/>
    <property type="match status" value="1"/>
</dbReference>
<dbReference type="InterPro" id="IPR052016">
    <property type="entry name" value="Bact_Sigma-Reg"/>
</dbReference>
<dbReference type="Proteomes" id="UP000576082">
    <property type="component" value="Unassembled WGS sequence"/>
</dbReference>
<feature type="transmembrane region" description="Helical" evidence="3">
    <location>
        <begin position="43"/>
        <end position="61"/>
    </location>
</feature>
<keyword evidence="3" id="KW-0472">Membrane</keyword>
<feature type="coiled-coil region" evidence="2">
    <location>
        <begin position="148"/>
        <end position="204"/>
    </location>
</feature>
<keyword evidence="6" id="KW-1185">Reference proteome</keyword>
<feature type="domain" description="PPM-type phosphatase" evidence="4">
    <location>
        <begin position="231"/>
        <end position="450"/>
    </location>
</feature>
<dbReference type="Gene3D" id="3.60.40.10">
    <property type="entry name" value="PPM-type phosphatase domain"/>
    <property type="match status" value="1"/>
</dbReference>
<feature type="transmembrane region" description="Helical" evidence="3">
    <location>
        <begin position="124"/>
        <end position="142"/>
    </location>
</feature>
<dbReference type="SUPFAM" id="SSF81606">
    <property type="entry name" value="PP2C-like"/>
    <property type="match status" value="1"/>
</dbReference>
<evidence type="ECO:0000313" key="6">
    <source>
        <dbReference type="Proteomes" id="UP000576082"/>
    </source>
</evidence>
<accession>A0A7X9RWL2</accession>
<evidence type="ECO:0000259" key="4">
    <source>
        <dbReference type="SMART" id="SM00331"/>
    </source>
</evidence>
<evidence type="ECO:0000256" key="2">
    <source>
        <dbReference type="SAM" id="Coils"/>
    </source>
</evidence>
<keyword evidence="2" id="KW-0175">Coiled coil</keyword>
<keyword evidence="1" id="KW-0378">Hydrolase</keyword>
<proteinExistence type="predicted"/>